<proteinExistence type="predicted"/>
<accession>A0A4Y8L7E3</accession>
<protein>
    <submittedName>
        <fullName evidence="2">Glycosyltransferase</fullName>
    </submittedName>
</protein>
<comment type="caution">
    <text evidence="2">The sequence shown here is derived from an EMBL/GenBank/DDBJ whole genome shotgun (WGS) entry which is preliminary data.</text>
</comment>
<dbReference type="SUPFAM" id="SSF53448">
    <property type="entry name" value="Nucleotide-diphospho-sugar transferases"/>
    <property type="match status" value="1"/>
</dbReference>
<dbReference type="PANTHER" id="PTHR22916:SF67">
    <property type="entry name" value="COLANIC ACID BIOSYNTHESIS GLYCOSYL TRANSFERASE WCAE-RELATED"/>
    <property type="match status" value="1"/>
</dbReference>
<dbReference type="AlphaFoldDB" id="A0A4Y8L7E3"/>
<dbReference type="RefSeq" id="WP_134435164.1">
    <property type="nucleotide sequence ID" value="NZ_SOML01000001.1"/>
</dbReference>
<dbReference type="CDD" id="cd06433">
    <property type="entry name" value="GT_2_WfgS_like"/>
    <property type="match status" value="1"/>
</dbReference>
<dbReference type="OrthoDB" id="9788101at2"/>
<organism evidence="2 3">
    <name type="scientific">Dysgonomonas capnocytophagoides</name>
    <dbReference type="NCBI Taxonomy" id="45254"/>
    <lineage>
        <taxon>Bacteria</taxon>
        <taxon>Pseudomonadati</taxon>
        <taxon>Bacteroidota</taxon>
        <taxon>Bacteroidia</taxon>
        <taxon>Bacteroidales</taxon>
        <taxon>Dysgonomonadaceae</taxon>
        <taxon>Dysgonomonas</taxon>
    </lineage>
</organism>
<dbReference type="Proteomes" id="UP000297861">
    <property type="component" value="Unassembled WGS sequence"/>
</dbReference>
<dbReference type="EMBL" id="SOML01000001">
    <property type="protein sequence ID" value="TFD98559.1"/>
    <property type="molecule type" value="Genomic_DNA"/>
</dbReference>
<dbReference type="InterPro" id="IPR001173">
    <property type="entry name" value="Glyco_trans_2-like"/>
</dbReference>
<keyword evidence="3" id="KW-1185">Reference proteome</keyword>
<evidence type="ECO:0000313" key="3">
    <source>
        <dbReference type="Proteomes" id="UP000297861"/>
    </source>
</evidence>
<dbReference type="Gene3D" id="3.90.550.10">
    <property type="entry name" value="Spore Coat Polysaccharide Biosynthesis Protein SpsA, Chain A"/>
    <property type="match status" value="1"/>
</dbReference>
<evidence type="ECO:0000259" key="1">
    <source>
        <dbReference type="Pfam" id="PF00535"/>
    </source>
</evidence>
<dbReference type="InterPro" id="IPR029044">
    <property type="entry name" value="Nucleotide-diphossugar_trans"/>
</dbReference>
<dbReference type="STRING" id="1121485.GCA_000426485_00823"/>
<keyword evidence="2" id="KW-0808">Transferase</keyword>
<evidence type="ECO:0000313" key="2">
    <source>
        <dbReference type="EMBL" id="TFD98559.1"/>
    </source>
</evidence>
<gene>
    <name evidence="2" type="ORF">E2605_00310</name>
</gene>
<dbReference type="GO" id="GO:0016758">
    <property type="term" value="F:hexosyltransferase activity"/>
    <property type="evidence" value="ECO:0007669"/>
    <property type="project" value="UniProtKB-ARBA"/>
</dbReference>
<feature type="domain" description="Glycosyltransferase 2-like" evidence="1">
    <location>
        <begin position="5"/>
        <end position="99"/>
    </location>
</feature>
<sequence length="269" mass="31107">MTKVSVITISYNNAEGLRRTIESVVAQNYSDYEYIIIDGGSTDNSRQIIESYASHISYWVSEPDKGVYNAMNKGIAQAKGEYLHFLNSGDCYTSDHVLSTVFSKEYNVPLLRGVQICDYGDRTERWENLGNRDVTLYDMFVNTLLHQATFIRLDMFDKYGGYDENLKIVSDWKFFFKAILGGEKTVFLNTDIVLFEMDGISTNRSYGEKHLEERKKVISELMPPNLLTDYERLRTLESDAYIIDTIKKHSLMCFVFRALSKVYKLLKIK</sequence>
<reference evidence="2 3" key="1">
    <citation type="submission" date="2019-03" db="EMBL/GenBank/DDBJ databases">
        <title>San Antonio Military Medical Center submission to MRSN (WRAIR), pending publication.</title>
        <authorList>
            <person name="Blyth D.M."/>
            <person name="Mccarthy S.L."/>
            <person name="Schall S.E."/>
            <person name="Stam J.A."/>
            <person name="Ong A.C."/>
            <person name="Mcgann P.T."/>
        </authorList>
    </citation>
    <scope>NUCLEOTIDE SEQUENCE [LARGE SCALE GENOMIC DNA]</scope>
    <source>
        <strain evidence="2 3">MRSN571793</strain>
    </source>
</reference>
<dbReference type="PANTHER" id="PTHR22916">
    <property type="entry name" value="GLYCOSYLTRANSFERASE"/>
    <property type="match status" value="1"/>
</dbReference>
<name>A0A4Y8L7E3_9BACT</name>
<dbReference type="Pfam" id="PF00535">
    <property type="entry name" value="Glycos_transf_2"/>
    <property type="match status" value="1"/>
</dbReference>